<protein>
    <submittedName>
        <fullName evidence="4">Pectic acid lyase</fullName>
    </submittedName>
</protein>
<evidence type="ECO:0000256" key="1">
    <source>
        <dbReference type="SAM" id="MobiDB-lite"/>
    </source>
</evidence>
<keyword evidence="5" id="KW-1185">Reference proteome</keyword>
<dbReference type="InterPro" id="IPR008930">
    <property type="entry name" value="Terpenoid_cyclase/PrenylTrfase"/>
</dbReference>
<reference evidence="4 5" key="1">
    <citation type="submission" date="2019-08" db="EMBL/GenBank/DDBJ databases">
        <title>Deep-cultivation of Planctomycetes and their phenomic and genomic characterization uncovers novel biology.</title>
        <authorList>
            <person name="Wiegand S."/>
            <person name="Jogler M."/>
            <person name="Boedeker C."/>
            <person name="Pinto D."/>
            <person name="Vollmers J."/>
            <person name="Rivas-Marin E."/>
            <person name="Kohn T."/>
            <person name="Peeters S.H."/>
            <person name="Heuer A."/>
            <person name="Rast P."/>
            <person name="Oberbeckmann S."/>
            <person name="Bunk B."/>
            <person name="Jeske O."/>
            <person name="Meyerdierks A."/>
            <person name="Storesund J.E."/>
            <person name="Kallscheuer N."/>
            <person name="Luecker S."/>
            <person name="Lage O.M."/>
            <person name="Pohl T."/>
            <person name="Merkel B.J."/>
            <person name="Hornburger P."/>
            <person name="Mueller R.-W."/>
            <person name="Bruemmer F."/>
            <person name="Labrenz M."/>
            <person name="Spormann A.M."/>
            <person name="Op den Camp H."/>
            <person name="Overmann J."/>
            <person name="Amann R."/>
            <person name="Jetten M.S.M."/>
            <person name="Mascher T."/>
            <person name="Medema M.H."/>
            <person name="Devos D.P."/>
            <person name="Kaster A.-K."/>
            <person name="Ovreas L."/>
            <person name="Rohde M."/>
            <person name="Galperin M.Y."/>
            <person name="Jogler C."/>
        </authorList>
    </citation>
    <scope>NUCLEOTIDE SEQUENCE [LARGE SCALE GENOMIC DNA]</scope>
    <source>
        <strain evidence="4 5">OJF2</strain>
    </source>
</reference>
<evidence type="ECO:0000313" key="4">
    <source>
        <dbReference type="EMBL" id="QEH36992.1"/>
    </source>
</evidence>
<organism evidence="4 5">
    <name type="scientific">Aquisphaera giovannonii</name>
    <dbReference type="NCBI Taxonomy" id="406548"/>
    <lineage>
        <taxon>Bacteria</taxon>
        <taxon>Pseudomonadati</taxon>
        <taxon>Planctomycetota</taxon>
        <taxon>Planctomycetia</taxon>
        <taxon>Isosphaerales</taxon>
        <taxon>Isosphaeraceae</taxon>
        <taxon>Aquisphaera</taxon>
    </lineage>
</organism>
<sequence>MDAGPPAPERPQKFRRWLDDLARRYDDTETVYSVPSWGLSLMLHALLLLILALLIRAGNGTSEKKEIKGAIAIPAIGDLSSLVEADRAGDPFTKEQTDDQPSIGLETIEPIARFAQPEIPNLERFAPDLSGPNGDPKGGVKILNEASGAGTLRGGAQFPSLSADISAPFSGRQGLDRAQLVRREGGTVHSEKAVEEGLEWLVRHQAADGSWSLNFQDHCGADPCPAERTMESQTAATGLALLPLLGAGYIHNVKCRHQDSVRRGIEWLIHNQQPNGDLFTGPPGIAYMYSHAIGAMALCEAYGLSRDSNLKEPARHALEFIIESQNSQTGGWRYAPGQAGDTSVFGWQIFALRSGHLAGLTVPKSTLKGCSDWLNAAATDSKKVLYAYQPGHEVSPIMTAEALVARQLLGWPRNHPSLVKGAGRIAAHLESNKDRNIYYWYYATQLLHNMKNKDWEKWNPEVREGLIGAQVKDDSCANGSWDPFQPNQDRWGVVAGRLFQTSLSILTLEVYYRYLPLYRTSDTDGLEANAAPPEARKKPQAGRQP</sequence>
<dbReference type="Proteomes" id="UP000324233">
    <property type="component" value="Chromosome"/>
</dbReference>
<evidence type="ECO:0000259" key="3">
    <source>
        <dbReference type="Pfam" id="PF13243"/>
    </source>
</evidence>
<dbReference type="Pfam" id="PF13243">
    <property type="entry name" value="SQHop_cyclase_C"/>
    <property type="match status" value="1"/>
</dbReference>
<feature type="domain" description="Squalene cyclase C-terminal" evidence="3">
    <location>
        <begin position="188"/>
        <end position="277"/>
    </location>
</feature>
<keyword evidence="4" id="KW-0456">Lyase</keyword>
<keyword evidence="2" id="KW-0812">Transmembrane</keyword>
<feature type="region of interest" description="Disordered" evidence="1">
    <location>
        <begin position="525"/>
        <end position="545"/>
    </location>
</feature>
<feature type="transmembrane region" description="Helical" evidence="2">
    <location>
        <begin position="37"/>
        <end position="55"/>
    </location>
</feature>
<dbReference type="OrthoDB" id="238862at2"/>
<name>A0A5B9W8N0_9BACT</name>
<dbReference type="RefSeq" id="WP_148596613.1">
    <property type="nucleotide sequence ID" value="NZ_CP042997.1"/>
</dbReference>
<dbReference type="Gene3D" id="1.50.10.20">
    <property type="match status" value="2"/>
</dbReference>
<dbReference type="SUPFAM" id="SSF48239">
    <property type="entry name" value="Terpenoid cyclases/Protein prenyltransferases"/>
    <property type="match status" value="1"/>
</dbReference>
<dbReference type="InterPro" id="IPR032696">
    <property type="entry name" value="SQ_cyclase_C"/>
</dbReference>
<keyword evidence="2" id="KW-1133">Transmembrane helix</keyword>
<accession>A0A5B9W8N0</accession>
<dbReference type="KEGG" id="agv:OJF2_55770"/>
<evidence type="ECO:0000313" key="5">
    <source>
        <dbReference type="Proteomes" id="UP000324233"/>
    </source>
</evidence>
<dbReference type="GO" id="GO:0016829">
    <property type="term" value="F:lyase activity"/>
    <property type="evidence" value="ECO:0007669"/>
    <property type="project" value="UniProtKB-KW"/>
</dbReference>
<keyword evidence="2" id="KW-0472">Membrane</keyword>
<proteinExistence type="predicted"/>
<dbReference type="AlphaFoldDB" id="A0A5B9W8N0"/>
<dbReference type="EMBL" id="CP042997">
    <property type="protein sequence ID" value="QEH36992.1"/>
    <property type="molecule type" value="Genomic_DNA"/>
</dbReference>
<evidence type="ECO:0000256" key="2">
    <source>
        <dbReference type="SAM" id="Phobius"/>
    </source>
</evidence>
<gene>
    <name evidence="4" type="ORF">OJF2_55770</name>
</gene>